<dbReference type="Pfam" id="PF01408">
    <property type="entry name" value="GFO_IDH_MocA"/>
    <property type="match status" value="1"/>
</dbReference>
<dbReference type="Proteomes" id="UP001138661">
    <property type="component" value="Unassembled WGS sequence"/>
</dbReference>
<dbReference type="RefSeq" id="WP_219498170.1">
    <property type="nucleotide sequence ID" value="NZ_JAHXDN010000001.1"/>
</dbReference>
<dbReference type="EMBL" id="JAHXDN010000001">
    <property type="protein sequence ID" value="MBW4706495.1"/>
    <property type="molecule type" value="Genomic_DNA"/>
</dbReference>
<dbReference type="InterPro" id="IPR000683">
    <property type="entry name" value="Gfo/Idh/MocA-like_OxRdtase_N"/>
</dbReference>
<evidence type="ECO:0000313" key="4">
    <source>
        <dbReference type="Proteomes" id="UP001138661"/>
    </source>
</evidence>
<evidence type="ECO:0000313" key="3">
    <source>
        <dbReference type="EMBL" id="MBW4706495.1"/>
    </source>
</evidence>
<dbReference type="InterPro" id="IPR055170">
    <property type="entry name" value="GFO_IDH_MocA-like_dom"/>
</dbReference>
<dbReference type="InterPro" id="IPR052515">
    <property type="entry name" value="Gfo/Idh/MocA_Oxidoreductase"/>
</dbReference>
<proteinExistence type="predicted"/>
<gene>
    <name evidence="3" type="ORF">KX928_01730</name>
</gene>
<keyword evidence="4" id="KW-1185">Reference proteome</keyword>
<organism evidence="3 4">
    <name type="scientific">Roseobacter insulae</name>
    <dbReference type="NCBI Taxonomy" id="2859783"/>
    <lineage>
        <taxon>Bacteria</taxon>
        <taxon>Pseudomonadati</taxon>
        <taxon>Pseudomonadota</taxon>
        <taxon>Alphaproteobacteria</taxon>
        <taxon>Rhodobacterales</taxon>
        <taxon>Roseobacteraceae</taxon>
        <taxon>Roseobacter</taxon>
    </lineage>
</organism>
<evidence type="ECO:0000259" key="1">
    <source>
        <dbReference type="Pfam" id="PF01408"/>
    </source>
</evidence>
<dbReference type="PANTHER" id="PTHR43249:SF1">
    <property type="entry name" value="D-GLUCOSIDE 3-DEHYDROGENASE"/>
    <property type="match status" value="1"/>
</dbReference>
<evidence type="ECO:0000259" key="2">
    <source>
        <dbReference type="Pfam" id="PF22725"/>
    </source>
</evidence>
<accession>A0A9X1FSU4</accession>
<feature type="domain" description="Gfo/Idh/MocA-like oxidoreductase N-terminal" evidence="1">
    <location>
        <begin position="3"/>
        <end position="117"/>
    </location>
</feature>
<name>A0A9X1FSU4_9RHOB</name>
<dbReference type="GO" id="GO:0000166">
    <property type="term" value="F:nucleotide binding"/>
    <property type="evidence" value="ECO:0007669"/>
    <property type="project" value="InterPro"/>
</dbReference>
<dbReference type="Pfam" id="PF22725">
    <property type="entry name" value="GFO_IDH_MocA_C3"/>
    <property type="match status" value="1"/>
</dbReference>
<dbReference type="PANTHER" id="PTHR43249">
    <property type="entry name" value="UDP-N-ACETYL-2-AMINO-2-DEOXY-D-GLUCURONATE OXIDASE"/>
    <property type="match status" value="1"/>
</dbReference>
<protein>
    <submittedName>
        <fullName evidence="3">Gfo/Idh/MocA family oxidoreductase</fullName>
    </submittedName>
</protein>
<sequence>MTRVAILGAGIGREHLAAYRDLPGRFTVAAVVDQDAKRAESIRGGDSFAVQTDLQLVLEDPGIDLVDVCLPPHLHVPVTVRALAAGKHVICEKPLATSMADVDRIRQAAAQNGKQVFPVFQYRWGPSLTQLRRLIATGMAGRPHVGAIETHWKRGADYYAVPWRGTWAGEQGGAVLGHAIHNHDLMTHFMGPVAAVSAMTATRVNDIETEDCAALSFQMQNGALCTSSITLGAATDETRIRLVFEHLTATSGTDPYAPGRQAWAFTARIAENQQRIDAALADMPPEPAGFAGFLSEVAAALAGKEHSAVSLEDGAASIELVTAIYDAAQRGARVSLPLTPAHPLYGGWHS</sequence>
<reference evidence="3" key="1">
    <citation type="submission" date="2021-07" db="EMBL/GenBank/DDBJ databases">
        <title>Roseobacter insulae sp. nov., isolated from a tidal flat.</title>
        <authorList>
            <person name="Park S."/>
            <person name="Yoon J.-H."/>
        </authorList>
    </citation>
    <scope>NUCLEOTIDE SEQUENCE</scope>
    <source>
        <strain evidence="3">YSTF-M11</strain>
    </source>
</reference>
<feature type="domain" description="GFO/IDH/MocA-like oxidoreductase" evidence="2">
    <location>
        <begin position="130"/>
        <end position="245"/>
    </location>
</feature>
<dbReference type="AlphaFoldDB" id="A0A9X1FSU4"/>
<comment type="caution">
    <text evidence="3">The sequence shown here is derived from an EMBL/GenBank/DDBJ whole genome shotgun (WGS) entry which is preliminary data.</text>
</comment>